<dbReference type="RefSeq" id="WP_126532140.1">
    <property type="nucleotide sequence ID" value="NZ_JADULK010000002.1"/>
</dbReference>
<accession>A0A3S4YV15</accession>
<dbReference type="EMBL" id="JADULK010000002">
    <property type="protein sequence ID" value="MBH1928875.1"/>
    <property type="molecule type" value="Genomic_DNA"/>
</dbReference>
<keyword evidence="4" id="KW-1185">Reference proteome</keyword>
<reference evidence="1 4" key="2">
    <citation type="submission" date="2020-11" db="EMBL/GenBank/DDBJ databases">
        <title>Enhanced detection system for hospital associated transmission using whole genome sequencing surveillance.</title>
        <authorList>
            <person name="Harrison L.H."/>
            <person name="Van Tyne D."/>
            <person name="Marsh J.W."/>
            <person name="Griffith M.P."/>
            <person name="Snyder D.J."/>
            <person name="Cooper V.S."/>
            <person name="Mustapha M."/>
        </authorList>
    </citation>
    <scope>NUCLEOTIDE SEQUENCE [LARGE SCALE GENOMIC DNA]</scope>
    <source>
        <strain evidence="1 4">SER00230</strain>
    </source>
</reference>
<dbReference type="EMBL" id="LR134493">
    <property type="protein sequence ID" value="VEI69092.1"/>
    <property type="molecule type" value="Genomic_DNA"/>
</dbReference>
<evidence type="ECO:0008006" key="5">
    <source>
        <dbReference type="Google" id="ProtNLM"/>
    </source>
</evidence>
<evidence type="ECO:0000313" key="3">
    <source>
        <dbReference type="Proteomes" id="UP000281904"/>
    </source>
</evidence>
<name>A0A3S4YV15_SERRU</name>
<sequence>MRRLPLLVSNEIDDSLNAMAARHGLAKTEVIVKAFSLLALADHHWLRQDGTTLAVVRDTEGGELEVIGKVQGLF</sequence>
<evidence type="ECO:0000313" key="4">
    <source>
        <dbReference type="Proteomes" id="UP000624159"/>
    </source>
</evidence>
<organism evidence="2 3">
    <name type="scientific">Serratia rubidaea</name>
    <name type="common">Serratia marinorubra</name>
    <dbReference type="NCBI Taxonomy" id="61652"/>
    <lineage>
        <taxon>Bacteria</taxon>
        <taxon>Pseudomonadati</taxon>
        <taxon>Pseudomonadota</taxon>
        <taxon>Gammaproteobacteria</taxon>
        <taxon>Enterobacterales</taxon>
        <taxon>Yersiniaceae</taxon>
        <taxon>Serratia</taxon>
    </lineage>
</organism>
<dbReference type="AlphaFoldDB" id="A0A3S4YV15"/>
<dbReference type="Proteomes" id="UP000624159">
    <property type="component" value="Unassembled WGS sequence"/>
</dbReference>
<protein>
    <recommendedName>
        <fullName evidence="5">Ribbon-helix-helix protein CopG domain-containing protein</fullName>
    </recommendedName>
</protein>
<proteinExistence type="predicted"/>
<evidence type="ECO:0000313" key="1">
    <source>
        <dbReference type="EMBL" id="MBH1928875.1"/>
    </source>
</evidence>
<dbReference type="Proteomes" id="UP000281904">
    <property type="component" value="Chromosome"/>
</dbReference>
<gene>
    <name evidence="1" type="ORF">I5U13_04230</name>
    <name evidence="2" type="ORF">NCTC10036_03530</name>
</gene>
<evidence type="ECO:0000313" key="2">
    <source>
        <dbReference type="EMBL" id="VEI69092.1"/>
    </source>
</evidence>
<reference evidence="2 3" key="1">
    <citation type="submission" date="2018-12" db="EMBL/GenBank/DDBJ databases">
        <authorList>
            <consortium name="Pathogen Informatics"/>
        </authorList>
    </citation>
    <scope>NUCLEOTIDE SEQUENCE [LARGE SCALE GENOMIC DNA]</scope>
    <source>
        <strain evidence="2 3">NCTC10036</strain>
    </source>
</reference>